<sequence>MKALFISSLVVLLTILQQNVVTSKTVLDPDVANTAENQGKKCVIKTPDGDIPCYPMNTQG</sequence>
<name>K9VUD3_9CYAN</name>
<evidence type="ECO:0000313" key="2">
    <source>
        <dbReference type="Proteomes" id="UP000010472"/>
    </source>
</evidence>
<proteinExistence type="predicted"/>
<reference evidence="1 2" key="1">
    <citation type="submission" date="2012-06" db="EMBL/GenBank/DDBJ databases">
        <title>Finished chromosome of genome of Crinalium epipsammum PCC 9333.</title>
        <authorList>
            <consortium name="US DOE Joint Genome Institute"/>
            <person name="Gugger M."/>
            <person name="Coursin T."/>
            <person name="Rippka R."/>
            <person name="Tandeau De Marsac N."/>
            <person name="Huntemann M."/>
            <person name="Wei C.-L."/>
            <person name="Han J."/>
            <person name="Detter J.C."/>
            <person name="Han C."/>
            <person name="Tapia R."/>
            <person name="Davenport K."/>
            <person name="Daligault H."/>
            <person name="Erkkila T."/>
            <person name="Gu W."/>
            <person name="Munk A.C.C."/>
            <person name="Teshima H."/>
            <person name="Xu Y."/>
            <person name="Chain P."/>
            <person name="Chen A."/>
            <person name="Krypides N."/>
            <person name="Mavromatis K."/>
            <person name="Markowitz V."/>
            <person name="Szeto E."/>
            <person name="Ivanova N."/>
            <person name="Mikhailova N."/>
            <person name="Ovchinnikova G."/>
            <person name="Pagani I."/>
            <person name="Pati A."/>
            <person name="Goodwin L."/>
            <person name="Peters L."/>
            <person name="Pitluck S."/>
            <person name="Woyke T."/>
            <person name="Kerfeld C."/>
        </authorList>
    </citation>
    <scope>NUCLEOTIDE SEQUENCE [LARGE SCALE GENOMIC DNA]</scope>
    <source>
        <strain evidence="1 2">PCC 9333</strain>
    </source>
</reference>
<dbReference type="EMBL" id="CP003620">
    <property type="protein sequence ID" value="AFZ11541.1"/>
    <property type="molecule type" value="Genomic_DNA"/>
</dbReference>
<dbReference type="RefSeq" id="WP_015201675.1">
    <property type="nucleotide sequence ID" value="NC_019753.1"/>
</dbReference>
<evidence type="ECO:0000313" key="1">
    <source>
        <dbReference type="EMBL" id="AFZ11541.1"/>
    </source>
</evidence>
<dbReference type="AlphaFoldDB" id="K9VUD3"/>
<dbReference type="Proteomes" id="UP000010472">
    <property type="component" value="Chromosome"/>
</dbReference>
<accession>K9VUD3</accession>
<dbReference type="HOGENOM" id="CLU_2933620_0_0_3"/>
<protein>
    <submittedName>
        <fullName evidence="1">Uncharacterized protein</fullName>
    </submittedName>
</protein>
<dbReference type="KEGG" id="cep:Cri9333_0595"/>
<keyword evidence="2" id="KW-1185">Reference proteome</keyword>
<organism evidence="1 2">
    <name type="scientific">Crinalium epipsammum PCC 9333</name>
    <dbReference type="NCBI Taxonomy" id="1173022"/>
    <lineage>
        <taxon>Bacteria</taxon>
        <taxon>Bacillati</taxon>
        <taxon>Cyanobacteriota</taxon>
        <taxon>Cyanophyceae</taxon>
        <taxon>Gomontiellales</taxon>
        <taxon>Gomontiellaceae</taxon>
        <taxon>Crinalium</taxon>
    </lineage>
</organism>
<gene>
    <name evidence="1" type="ORF">Cri9333_0595</name>
</gene>